<dbReference type="PROSITE" id="PS51892">
    <property type="entry name" value="SUBTILASE"/>
    <property type="match status" value="1"/>
</dbReference>
<gene>
    <name evidence="8" type="ORF">NA56DRAFT_700261</name>
</gene>
<comment type="similarity">
    <text evidence="1 5">Belongs to the peptidase S8 family.</text>
</comment>
<dbReference type="Pfam" id="PF00082">
    <property type="entry name" value="Peptidase_S8"/>
    <property type="match status" value="1"/>
</dbReference>
<sequence>MGSLFWIKSAALEAPCTIEQVSRWQKSVARAQSFQPYEYNDCRKISRASSFGFEPMSHGHSNERLSVDDTEKRRRPRSLTPHSGRLSSPSLSLATTAAATLQPENSSTISIGIFSNVIDNYVDVPATFFKDENCNENWISRDLVAKLGLTGFEKFGDDAPDGKLEDGMPFLFDGRISLGWKWKNPHPLSGQMDAADYLVVPEDIGVKCPMVWLKASLSGVPDAELKPVSPIHAPVPNKVMPHFDSSFGAPMEKTPSNAAASISSVDGSKSDSEKDGFIDEGELYSDVSDKAKWADEWMKMFSKNIKDMFEKEREGSMGRVKIAILDTGVDHKHLLIDGAKSGEVPRLIECCSFVGDSDGATDNSRTQDTDGHGTHIAGLIMELAPCAEMYIAKISNDRKVYKEKNRIADAIRWAVKKNVDIISMSFGFPSGLGHDPIRHELEKACSSSKNILLFAAASNKGKEFGATFPASDPSVICIYATDGHGYGSKLNPQIHNRKTRFATLGHAVKSIKAGTTAGEARGSGTSYATPIAAAIAANILELALRTNMHHKFYSILKSKQGMEKVFSIMVPKDDVNDLDCLILKNLFHRHMRITSIHDVILMTLDP</sequence>
<dbReference type="AlphaFoldDB" id="A0A2J6QED5"/>
<evidence type="ECO:0000256" key="6">
    <source>
        <dbReference type="SAM" id="MobiDB-lite"/>
    </source>
</evidence>
<evidence type="ECO:0000313" key="9">
    <source>
        <dbReference type="Proteomes" id="UP000235672"/>
    </source>
</evidence>
<dbReference type="InterPro" id="IPR036852">
    <property type="entry name" value="Peptidase_S8/S53_dom_sf"/>
</dbReference>
<keyword evidence="3 5" id="KW-0378">Hydrolase</keyword>
<evidence type="ECO:0000259" key="7">
    <source>
        <dbReference type="Pfam" id="PF00082"/>
    </source>
</evidence>
<dbReference type="InterPro" id="IPR051048">
    <property type="entry name" value="Peptidase_S8/S53_subtilisin"/>
</dbReference>
<evidence type="ECO:0000256" key="3">
    <source>
        <dbReference type="ARBA" id="ARBA00022801"/>
    </source>
</evidence>
<reference evidence="8 9" key="1">
    <citation type="submission" date="2016-05" db="EMBL/GenBank/DDBJ databases">
        <title>A degradative enzymes factory behind the ericoid mycorrhizal symbiosis.</title>
        <authorList>
            <consortium name="DOE Joint Genome Institute"/>
            <person name="Martino E."/>
            <person name="Morin E."/>
            <person name="Grelet G."/>
            <person name="Kuo A."/>
            <person name="Kohler A."/>
            <person name="Daghino S."/>
            <person name="Barry K."/>
            <person name="Choi C."/>
            <person name="Cichocki N."/>
            <person name="Clum A."/>
            <person name="Copeland A."/>
            <person name="Hainaut M."/>
            <person name="Haridas S."/>
            <person name="Labutti K."/>
            <person name="Lindquist E."/>
            <person name="Lipzen A."/>
            <person name="Khouja H.-R."/>
            <person name="Murat C."/>
            <person name="Ohm R."/>
            <person name="Olson A."/>
            <person name="Spatafora J."/>
            <person name="Veneault-Fourrey C."/>
            <person name="Henrissat B."/>
            <person name="Grigoriev I."/>
            <person name="Martin F."/>
            <person name="Perotto S."/>
        </authorList>
    </citation>
    <scope>NUCLEOTIDE SEQUENCE [LARGE SCALE GENOMIC DNA]</scope>
    <source>
        <strain evidence="8 9">UAMH 7357</strain>
    </source>
</reference>
<proteinExistence type="inferred from homology"/>
<keyword evidence="4 5" id="KW-0720">Serine protease</keyword>
<evidence type="ECO:0000256" key="5">
    <source>
        <dbReference type="PROSITE-ProRule" id="PRU01240"/>
    </source>
</evidence>
<dbReference type="InterPro" id="IPR015500">
    <property type="entry name" value="Peptidase_S8_subtilisin-rel"/>
</dbReference>
<dbReference type="Proteomes" id="UP000235672">
    <property type="component" value="Unassembled WGS sequence"/>
</dbReference>
<dbReference type="PRINTS" id="PR00723">
    <property type="entry name" value="SUBTILISIN"/>
</dbReference>
<feature type="region of interest" description="Disordered" evidence="6">
    <location>
        <begin position="53"/>
        <end position="91"/>
    </location>
</feature>
<dbReference type="GO" id="GO:0006508">
    <property type="term" value="P:proteolysis"/>
    <property type="evidence" value="ECO:0007669"/>
    <property type="project" value="UniProtKB-KW"/>
</dbReference>
<keyword evidence="9" id="KW-1185">Reference proteome</keyword>
<dbReference type="PROSITE" id="PS00138">
    <property type="entry name" value="SUBTILASE_SER"/>
    <property type="match status" value="1"/>
</dbReference>
<dbReference type="InterPro" id="IPR000209">
    <property type="entry name" value="Peptidase_S8/S53_dom"/>
</dbReference>
<dbReference type="SUPFAM" id="SSF52743">
    <property type="entry name" value="Subtilisin-like"/>
    <property type="match status" value="1"/>
</dbReference>
<feature type="region of interest" description="Disordered" evidence="6">
    <location>
        <begin position="244"/>
        <end position="276"/>
    </location>
</feature>
<dbReference type="STRING" id="1745343.A0A2J6QED5"/>
<dbReference type="PANTHER" id="PTHR43399:SF4">
    <property type="entry name" value="CELL WALL-ASSOCIATED PROTEASE"/>
    <property type="match status" value="1"/>
</dbReference>
<evidence type="ECO:0000256" key="4">
    <source>
        <dbReference type="ARBA" id="ARBA00022825"/>
    </source>
</evidence>
<evidence type="ECO:0000256" key="2">
    <source>
        <dbReference type="ARBA" id="ARBA00022670"/>
    </source>
</evidence>
<dbReference type="PANTHER" id="PTHR43399">
    <property type="entry name" value="SUBTILISIN-RELATED"/>
    <property type="match status" value="1"/>
</dbReference>
<dbReference type="CDD" id="cd00306">
    <property type="entry name" value="Peptidases_S8_S53"/>
    <property type="match status" value="1"/>
</dbReference>
<feature type="active site" description="Charge relay system" evidence="5">
    <location>
        <position position="372"/>
    </location>
</feature>
<evidence type="ECO:0000313" key="8">
    <source>
        <dbReference type="EMBL" id="PMD24617.1"/>
    </source>
</evidence>
<dbReference type="EMBL" id="KZ613472">
    <property type="protein sequence ID" value="PMD24617.1"/>
    <property type="molecule type" value="Genomic_DNA"/>
</dbReference>
<dbReference type="GO" id="GO:0004252">
    <property type="term" value="F:serine-type endopeptidase activity"/>
    <property type="evidence" value="ECO:0007669"/>
    <property type="project" value="UniProtKB-UniRule"/>
</dbReference>
<dbReference type="Gene3D" id="3.40.50.200">
    <property type="entry name" value="Peptidase S8/S53 domain"/>
    <property type="match status" value="1"/>
</dbReference>
<protein>
    <submittedName>
        <fullName evidence="8">Subtilisin-like protein</fullName>
    </submittedName>
</protein>
<feature type="domain" description="Peptidase S8/S53" evidence="7">
    <location>
        <begin position="320"/>
        <end position="542"/>
    </location>
</feature>
<dbReference type="InterPro" id="IPR023828">
    <property type="entry name" value="Peptidase_S8_Ser-AS"/>
</dbReference>
<organism evidence="8 9">
    <name type="scientific">Hyaloscypha hepaticicola</name>
    <dbReference type="NCBI Taxonomy" id="2082293"/>
    <lineage>
        <taxon>Eukaryota</taxon>
        <taxon>Fungi</taxon>
        <taxon>Dikarya</taxon>
        <taxon>Ascomycota</taxon>
        <taxon>Pezizomycotina</taxon>
        <taxon>Leotiomycetes</taxon>
        <taxon>Helotiales</taxon>
        <taxon>Hyaloscyphaceae</taxon>
        <taxon>Hyaloscypha</taxon>
    </lineage>
</organism>
<dbReference type="OrthoDB" id="206201at2759"/>
<accession>A0A2J6QED5</accession>
<feature type="active site" description="Charge relay system" evidence="5">
    <location>
        <position position="326"/>
    </location>
</feature>
<name>A0A2J6QED5_9HELO</name>
<keyword evidence="2 5" id="KW-0645">Protease</keyword>
<evidence type="ECO:0000256" key="1">
    <source>
        <dbReference type="ARBA" id="ARBA00011073"/>
    </source>
</evidence>
<feature type="compositionally biased region" description="Basic and acidic residues" evidence="6">
    <location>
        <begin position="60"/>
        <end position="72"/>
    </location>
</feature>
<feature type="active site" description="Charge relay system" evidence="5">
    <location>
        <position position="526"/>
    </location>
</feature>